<dbReference type="InterPro" id="IPR038461">
    <property type="entry name" value="Schlafen_AlbA_2_dom_sf"/>
</dbReference>
<dbReference type="Pfam" id="PF04326">
    <property type="entry name" value="SLFN_AlbA_2"/>
    <property type="match status" value="1"/>
</dbReference>
<dbReference type="EMBL" id="BMIT01000043">
    <property type="protein sequence ID" value="GGF15437.1"/>
    <property type="molecule type" value="Genomic_DNA"/>
</dbReference>
<dbReference type="InterPro" id="IPR007421">
    <property type="entry name" value="Schlafen_AlbA_2_dom"/>
</dbReference>
<feature type="domain" description="Schlafen AlbA-2" evidence="1">
    <location>
        <begin position="26"/>
        <end position="151"/>
    </location>
</feature>
<dbReference type="PANTHER" id="PTHR30595">
    <property type="entry name" value="GLPR-RELATED TRANSCRIPTIONAL REPRESSOR"/>
    <property type="match status" value="1"/>
</dbReference>
<comment type="caution">
    <text evidence="2">The sequence shown here is derived from an EMBL/GenBank/DDBJ whole genome shotgun (WGS) entry which is preliminary data.</text>
</comment>
<evidence type="ECO:0000313" key="3">
    <source>
        <dbReference type="Proteomes" id="UP000638462"/>
    </source>
</evidence>
<reference evidence="3" key="1">
    <citation type="journal article" date="2019" name="Int. J. Syst. Evol. Microbiol.">
        <title>The Global Catalogue of Microorganisms (GCM) 10K type strain sequencing project: providing services to taxonomists for standard genome sequencing and annotation.</title>
        <authorList>
            <consortium name="The Broad Institute Genomics Platform"/>
            <consortium name="The Broad Institute Genome Sequencing Center for Infectious Disease"/>
            <person name="Wu L."/>
            <person name="Ma J."/>
        </authorList>
    </citation>
    <scope>NUCLEOTIDE SEQUENCE [LARGE SCALE GENOMIC DNA]</scope>
    <source>
        <strain evidence="3">CGMCC 1.15394</strain>
    </source>
</reference>
<dbReference type="PANTHER" id="PTHR30595:SF6">
    <property type="entry name" value="SCHLAFEN ALBA-2 DOMAIN-CONTAINING PROTEIN"/>
    <property type="match status" value="1"/>
</dbReference>
<gene>
    <name evidence="2" type="ORF">GCM10008027_45290</name>
</gene>
<organism evidence="2 3">
    <name type="scientific">Pseudoalteromonas gelatinilytica</name>
    <dbReference type="NCBI Taxonomy" id="1703256"/>
    <lineage>
        <taxon>Bacteria</taxon>
        <taxon>Pseudomonadati</taxon>
        <taxon>Pseudomonadota</taxon>
        <taxon>Gammaproteobacteria</taxon>
        <taxon>Alteromonadales</taxon>
        <taxon>Pseudoalteromonadaceae</taxon>
        <taxon>Pseudoalteromonas</taxon>
    </lineage>
</organism>
<evidence type="ECO:0000259" key="1">
    <source>
        <dbReference type="Pfam" id="PF04326"/>
    </source>
</evidence>
<name>A0ABQ1UCG2_9GAMM</name>
<accession>A0ABQ1UCG2</accession>
<dbReference type="RefSeq" id="WP_188731952.1">
    <property type="nucleotide sequence ID" value="NZ_BMIT01000043.1"/>
</dbReference>
<evidence type="ECO:0000313" key="2">
    <source>
        <dbReference type="EMBL" id="GGF15437.1"/>
    </source>
</evidence>
<proteinExistence type="predicted"/>
<sequence length="418" mass="48168">MLQYDQVWTDEFFRVIDADGVLHRRESNSIEFKAKFDWADKNFKSVVLKTAAAFANRAGGLILFGIEDAPHRVIGITNFDEVDDAEISGYFNEHLTPSIDFKRHVFSVNGIDIGAFQILESRTKPIICQKDSPKTHDSDIYYRYSGRSSKIKSGDLRQLLQTQKDLEKKLWMDLLAKVAHVGVQNTGLVNLATGHLDSGQNNFILDENILNQIKFLDSYSVQQNGAPAVRIIGDVDRTAQVVERNKHIFEEDIFSAFIENRVNGRAEDYFSSIFSMNSEIYPIYFLFELSGIEEDKRHDFLEEIGSRFKNKSKVVSRLALDKVERKAHHYAINNTEHGIERAKFLQALESGDDIVLNTENDCRFFMESLFSINAHQVDLEEVRRHLGTILNSYYPFSKDNLNFVFRWSLAFIDNLYFK</sequence>
<protein>
    <recommendedName>
        <fullName evidence="1">Schlafen AlbA-2 domain-containing protein</fullName>
    </recommendedName>
</protein>
<dbReference type="Proteomes" id="UP000638462">
    <property type="component" value="Unassembled WGS sequence"/>
</dbReference>
<dbReference type="Gene3D" id="3.30.950.30">
    <property type="entry name" value="Schlafen, AAA domain"/>
    <property type="match status" value="1"/>
</dbReference>
<keyword evidence="3" id="KW-1185">Reference proteome</keyword>